<evidence type="ECO:0000256" key="1">
    <source>
        <dbReference type="SAM" id="MobiDB-lite"/>
    </source>
</evidence>
<feature type="non-terminal residue" evidence="2">
    <location>
        <position position="1"/>
    </location>
</feature>
<dbReference type="AlphaFoldDB" id="A0AAV4QZW3"/>
<proteinExistence type="predicted"/>
<evidence type="ECO:0000313" key="2">
    <source>
        <dbReference type="EMBL" id="GIY15030.1"/>
    </source>
</evidence>
<dbReference type="Proteomes" id="UP001054945">
    <property type="component" value="Unassembled WGS sequence"/>
</dbReference>
<feature type="compositionally biased region" description="Basic and acidic residues" evidence="1">
    <location>
        <begin position="46"/>
        <end position="55"/>
    </location>
</feature>
<organism evidence="2 3">
    <name type="scientific">Caerostris extrusa</name>
    <name type="common">Bark spider</name>
    <name type="synonym">Caerostris bankana</name>
    <dbReference type="NCBI Taxonomy" id="172846"/>
    <lineage>
        <taxon>Eukaryota</taxon>
        <taxon>Metazoa</taxon>
        <taxon>Ecdysozoa</taxon>
        <taxon>Arthropoda</taxon>
        <taxon>Chelicerata</taxon>
        <taxon>Arachnida</taxon>
        <taxon>Araneae</taxon>
        <taxon>Araneomorphae</taxon>
        <taxon>Entelegynae</taxon>
        <taxon>Araneoidea</taxon>
        <taxon>Araneidae</taxon>
        <taxon>Caerostris</taxon>
    </lineage>
</organism>
<sequence>RMFPALKSELNVDLTRRQKYIPPYGHRLRMIADIKFHNSGGRKGRSRDAQEDAHPPRLTLHWGTVDAESGLSPQTETHQQHI</sequence>
<evidence type="ECO:0000313" key="3">
    <source>
        <dbReference type="Proteomes" id="UP001054945"/>
    </source>
</evidence>
<reference evidence="2 3" key="1">
    <citation type="submission" date="2021-06" db="EMBL/GenBank/DDBJ databases">
        <title>Caerostris extrusa draft genome.</title>
        <authorList>
            <person name="Kono N."/>
            <person name="Arakawa K."/>
        </authorList>
    </citation>
    <scope>NUCLEOTIDE SEQUENCE [LARGE SCALE GENOMIC DNA]</scope>
</reference>
<comment type="caution">
    <text evidence="2">The sequence shown here is derived from an EMBL/GenBank/DDBJ whole genome shotgun (WGS) entry which is preliminary data.</text>
</comment>
<gene>
    <name evidence="2" type="ORF">CEXT_324651</name>
</gene>
<name>A0AAV4QZW3_CAEEX</name>
<keyword evidence="3" id="KW-1185">Reference proteome</keyword>
<feature type="region of interest" description="Disordered" evidence="1">
    <location>
        <begin position="38"/>
        <end position="82"/>
    </location>
</feature>
<dbReference type="EMBL" id="BPLR01007183">
    <property type="protein sequence ID" value="GIY15030.1"/>
    <property type="molecule type" value="Genomic_DNA"/>
</dbReference>
<feature type="compositionally biased region" description="Polar residues" evidence="1">
    <location>
        <begin position="71"/>
        <end position="82"/>
    </location>
</feature>
<protein>
    <submittedName>
        <fullName evidence="2">Uncharacterized protein</fullName>
    </submittedName>
</protein>
<accession>A0AAV4QZW3</accession>